<dbReference type="EMBL" id="BARS01028318">
    <property type="protein sequence ID" value="GAG07017.1"/>
    <property type="molecule type" value="Genomic_DNA"/>
</dbReference>
<accession>X0V6P1</accession>
<name>X0V6P1_9ZZZZ</name>
<reference evidence="1" key="1">
    <citation type="journal article" date="2014" name="Front. Microbiol.">
        <title>High frequency of phylogenetically diverse reductive dehalogenase-homologous genes in deep subseafloor sedimentary metagenomes.</title>
        <authorList>
            <person name="Kawai M."/>
            <person name="Futagami T."/>
            <person name="Toyoda A."/>
            <person name="Takaki Y."/>
            <person name="Nishi S."/>
            <person name="Hori S."/>
            <person name="Arai W."/>
            <person name="Tsubouchi T."/>
            <person name="Morono Y."/>
            <person name="Uchiyama I."/>
            <person name="Ito T."/>
            <person name="Fujiyama A."/>
            <person name="Inagaki F."/>
            <person name="Takami H."/>
        </authorList>
    </citation>
    <scope>NUCLEOTIDE SEQUENCE</scope>
    <source>
        <strain evidence="1">Expedition CK06-06</strain>
    </source>
</reference>
<dbReference type="AlphaFoldDB" id="X0V6P1"/>
<protein>
    <submittedName>
        <fullName evidence="1">Uncharacterized protein</fullName>
    </submittedName>
</protein>
<proteinExistence type="predicted"/>
<sequence length="194" mass="19639">MFTGTAAWGPIKIDYCLDSDDSIDAIPGTAKEGNQGNWTLTDADGAGADQYIVTDYTTAPFNFTLQDTTNQGNSDLHSVATGPNSGLAMPATDIAGDTRSADYEIGPFTGPAAASVTVLDGTSAAFEFDTPAGIVVPIGPTVLDGTSAATEYDVPGAVVTPIGPTVEEGTPAAFEFDANTATLVPVGVRANSGL</sequence>
<feature type="non-terminal residue" evidence="1">
    <location>
        <position position="194"/>
    </location>
</feature>
<evidence type="ECO:0000313" key="1">
    <source>
        <dbReference type="EMBL" id="GAG07017.1"/>
    </source>
</evidence>
<organism evidence="1">
    <name type="scientific">marine sediment metagenome</name>
    <dbReference type="NCBI Taxonomy" id="412755"/>
    <lineage>
        <taxon>unclassified sequences</taxon>
        <taxon>metagenomes</taxon>
        <taxon>ecological metagenomes</taxon>
    </lineage>
</organism>
<gene>
    <name evidence="1" type="ORF">S01H1_44392</name>
</gene>
<comment type="caution">
    <text evidence="1">The sequence shown here is derived from an EMBL/GenBank/DDBJ whole genome shotgun (WGS) entry which is preliminary data.</text>
</comment>